<gene>
    <name evidence="1" type="ORF">CWO92_18030</name>
</gene>
<dbReference type="InterPro" id="IPR017853">
    <property type="entry name" value="GH"/>
</dbReference>
<dbReference type="InterPro" id="IPR055151">
    <property type="entry name" value="GH113"/>
</dbReference>
<dbReference type="SUPFAM" id="SSF51445">
    <property type="entry name" value="(Trans)glycosidases"/>
    <property type="match status" value="1"/>
</dbReference>
<proteinExistence type="predicted"/>
<dbReference type="EMBL" id="PIQO01000016">
    <property type="protein sequence ID" value="PKR83685.1"/>
    <property type="molecule type" value="Genomic_DNA"/>
</dbReference>
<dbReference type="Pfam" id="PF22612">
    <property type="entry name" value="GH113"/>
    <property type="match status" value="1"/>
</dbReference>
<dbReference type="RefSeq" id="WP_101355605.1">
    <property type="nucleotide sequence ID" value="NZ_PIQO01000016.1"/>
</dbReference>
<dbReference type="AlphaFoldDB" id="A0A2N3LGJ8"/>
<comment type="caution">
    <text evidence="1">The sequence shown here is derived from an EMBL/GenBank/DDBJ whole genome shotgun (WGS) entry which is preliminary data.</text>
</comment>
<accession>A0A2N3LGJ8</accession>
<dbReference type="GO" id="GO:0016798">
    <property type="term" value="F:hydrolase activity, acting on glycosyl bonds"/>
    <property type="evidence" value="ECO:0007669"/>
    <property type="project" value="UniProtKB-KW"/>
</dbReference>
<dbReference type="Proteomes" id="UP000233440">
    <property type="component" value="Unassembled WGS sequence"/>
</dbReference>
<evidence type="ECO:0000313" key="2">
    <source>
        <dbReference type="Proteomes" id="UP000233440"/>
    </source>
</evidence>
<reference evidence="1 2" key="1">
    <citation type="submission" date="2017-11" db="EMBL/GenBank/DDBJ databases">
        <title>Bacillus camelliae sp. nov., isolated from pu'er tea.</title>
        <authorList>
            <person name="Niu L."/>
        </authorList>
    </citation>
    <scope>NUCLEOTIDE SEQUENCE [LARGE SCALE GENOMIC DNA]</scope>
    <source>
        <strain evidence="1 2">7578-1</strain>
    </source>
</reference>
<keyword evidence="1" id="KW-0119">Carbohydrate metabolism</keyword>
<sequence length="311" mass="36774">MNFIKGFSFGYMSKRGGWKEEKAKESLRLLKERCAIDHIVLTVVAEQDKPQSTTINWKNHQDVVSDEEIIGMIEYAQSLDLTVILKPMVNVSDGTWRAHINFFDTDVPCEPKWSEWFKAYNEFILHYADIAEKTNCYMFVVGCEMVNADRREQEWRSLIDEVRKVYSGLVTYNCDKYQEDILKWWDAVDVISSSGYYPIDSWEEQLDRFEKVVKHHQKPFFFCEAGCPSWVGGDLLPNDWTLRGEPDVEVQKRWYEEMFRATSKRAWVQGYAMWDWKANLYPMERAEIDQDYAVYGKPAEKVIHDYYSSIK</sequence>
<organism evidence="1 2">
    <name type="scientific">Heyndrickxia camelliae</name>
    <dbReference type="NCBI Taxonomy" id="1707093"/>
    <lineage>
        <taxon>Bacteria</taxon>
        <taxon>Bacillati</taxon>
        <taxon>Bacillota</taxon>
        <taxon>Bacilli</taxon>
        <taxon>Bacillales</taxon>
        <taxon>Bacillaceae</taxon>
        <taxon>Heyndrickxia</taxon>
    </lineage>
</organism>
<protein>
    <submittedName>
        <fullName evidence="1">1,4-beta-xylanase</fullName>
    </submittedName>
</protein>
<keyword evidence="2" id="KW-1185">Reference proteome</keyword>
<evidence type="ECO:0000313" key="1">
    <source>
        <dbReference type="EMBL" id="PKR83685.1"/>
    </source>
</evidence>
<dbReference type="GO" id="GO:0045493">
    <property type="term" value="P:xylan catabolic process"/>
    <property type="evidence" value="ECO:0007669"/>
    <property type="project" value="UniProtKB-KW"/>
</dbReference>
<dbReference type="Gene3D" id="3.20.20.80">
    <property type="entry name" value="Glycosidases"/>
    <property type="match status" value="1"/>
</dbReference>
<keyword evidence="1" id="KW-0858">Xylan degradation</keyword>
<keyword evidence="1" id="KW-0378">Hydrolase</keyword>
<keyword evidence="1" id="KW-0326">Glycosidase</keyword>
<dbReference type="OrthoDB" id="9773531at2"/>
<name>A0A2N3LGJ8_9BACI</name>
<keyword evidence="1" id="KW-0624">Polysaccharide degradation</keyword>